<feature type="transmembrane region" description="Helical" evidence="6">
    <location>
        <begin position="1235"/>
        <end position="1253"/>
    </location>
</feature>
<keyword evidence="2 4" id="KW-0378">Hydrolase</keyword>
<evidence type="ECO:0000256" key="4">
    <source>
        <dbReference type="PROSITE-ProRule" id="PRU01240"/>
    </source>
</evidence>
<dbReference type="OrthoDB" id="2111841at2759"/>
<dbReference type="PRINTS" id="PR00723">
    <property type="entry name" value="SUBTILISIN"/>
</dbReference>
<evidence type="ECO:0000256" key="5">
    <source>
        <dbReference type="SAM" id="MobiDB-lite"/>
    </source>
</evidence>
<dbReference type="InterPro" id="IPR036852">
    <property type="entry name" value="Peptidase_S8/S53_dom_sf"/>
</dbReference>
<keyword evidence="3 4" id="KW-0720">Serine protease</keyword>
<gene>
    <name evidence="8" type="ORF">C2E21_8182</name>
</gene>
<feature type="compositionally biased region" description="Pro residues" evidence="5">
    <location>
        <begin position="309"/>
        <end position="318"/>
    </location>
</feature>
<dbReference type="EMBL" id="LHPG02000019">
    <property type="protein sequence ID" value="PRW32579.1"/>
    <property type="molecule type" value="Genomic_DNA"/>
</dbReference>
<feature type="active site" description="Charge relay system" evidence="4">
    <location>
        <position position="1635"/>
    </location>
</feature>
<name>A0A2P6TF31_CHLSO</name>
<comment type="caution">
    <text evidence="8">The sequence shown here is derived from an EMBL/GenBank/DDBJ whole genome shotgun (WGS) entry which is preliminary data.</text>
</comment>
<dbReference type="GO" id="GO:0004252">
    <property type="term" value="F:serine-type endopeptidase activity"/>
    <property type="evidence" value="ECO:0007669"/>
    <property type="project" value="UniProtKB-UniRule"/>
</dbReference>
<keyword evidence="1 4" id="KW-0645">Protease</keyword>
<dbReference type="InterPro" id="IPR000209">
    <property type="entry name" value="Peptidase_S8/S53_dom"/>
</dbReference>
<keyword evidence="6" id="KW-0812">Transmembrane</keyword>
<keyword evidence="6" id="KW-1133">Transmembrane helix</keyword>
<dbReference type="InterPro" id="IPR023828">
    <property type="entry name" value="Peptidase_S8_Ser-AS"/>
</dbReference>
<evidence type="ECO:0000256" key="2">
    <source>
        <dbReference type="ARBA" id="ARBA00022801"/>
    </source>
</evidence>
<keyword evidence="6" id="KW-0472">Membrane</keyword>
<feature type="transmembrane region" description="Helical" evidence="6">
    <location>
        <begin position="1345"/>
        <end position="1365"/>
    </location>
</feature>
<feature type="transmembrane region" description="Helical" evidence="6">
    <location>
        <begin position="1305"/>
        <end position="1325"/>
    </location>
</feature>
<feature type="domain" description="Peptidase S8/S53" evidence="7">
    <location>
        <begin position="1581"/>
        <end position="1834"/>
    </location>
</feature>
<dbReference type="GO" id="GO:0006508">
    <property type="term" value="P:proteolysis"/>
    <property type="evidence" value="ECO:0007669"/>
    <property type="project" value="UniProtKB-KW"/>
</dbReference>
<sequence length="1985" mass="207373">MGSEYRWEDARQAAADILMAVGWSEDEAWALLAADSRVRSWQAPAAVHPSSGEQSPAAMQHLSSSEQAPASQLQSGLTGLAAARAMGALDEDDAPAAASDLQAAPDLLQQVYASVIGAGRPWPGPRQAGVELLVVVGYTEEQAQALLPPGNDAQQPSGQAAPGTSHVPGLLPWAWLGRKVGGSLRRRLLLASPHIDTSTQTAAASGAGTGRHLAGWADTGCNSKGDSSSREVNVDELNASINLGVRATSQGSSQAQAFGSASSGNVKRVAAMVDSDARANGLTGGALDLLNRVQSVQPRSPVLPSLASPSPPLSPLPPPEEKCECSAGSASNSCPDGKRCIQAAGNSEGCGVCFRCPLLDRAGGRRLSDQADLPCDCSVAGLTREAECAAQSKQWTPDAVVNICGLCACPDGKKTKAECPDSKQWTADGTFTACGICACPEGQLDDGNGGCQAQQKAVSCPDGTKPSSEEQSACEGGGKLWIPDESVPDCGRCACPGDSLLSSEAESACTSAGKVWNTDRQAGDCGRCACPGDSLLSSEAESACTSAGKVWNTDRQAGDCGRCACPGDSLLSSEAESACTSAGKVWNTDRQAGDCGRCACPGDSLLSSEAESACTSAGKSWIVDLQAGDCGRCGCPTPRVEAPQCDSEGLQFLASIDLAACGTCGCTGDLVVQPACAGRIWTADKTATACGSCTCPGGTQQGTDAAKSSCAALGKEWLASTEAPGCGSCECASGSDSLSACAAPRVFTKKSDAVFACGKCDCPTGSQLNSVGQASCQAAGRQWTTVQGASECGSCGCPGPLMVKSSCPTTKLWTPDNQLTGCGKCECPTGKVEQSSCANQWIQDATYTSCGTCCPAGQVAQSACTGKQWTPNSSPGLASCGTCNCPTDTQETSSAKAACESGGRAWTVSPTASACGSCGCPSPLVERSACSNPTGWLADATRTSCGTCCPAGQVAQSACSGKTWTPNTSPGLASCGTCNCPTDTQETSSAKAACESGGRAWTVSPTASACGSCGCPSPLVERSACSNTFGWVADATRTSCGTCCSSGRVSEAACQGNDWTASSRGSVCGTCSCTSGRNNCPVNPGRCSSGQRCEPSPAGTVCGRPAARCSQLPLLYQTHQSPARGMAATPKTPRAPRGGGGSGGGAGRSKLSPWLAPSPGKRWTELFFLAYSPSWIIWCLCILVPFKIYDRLGKWGYLSLGLMAAPPCFILPFFLQPKAEAEKPLTQRYWVKANAWIAVFTFIGNYFWTHYFYRLLGASYTFPAHNLNQVPITLYFMTHAYFCLYHALSNLLIRRARAAVARYGSTAQAAVEAVVVFVLAYATAYGETLTIAHFPYYSFKDRSRMYSVGSLFYAIYFFVSFPMFFRMDENPKAKPFTLWRAVVDALAAGMLVTCLLDFWRIAMLLFTSACVLVAAAPQRRTMAGANVRQGVSRWEPGEAEFAPDRVMVQFKATPTAAAAAATQAAQPLPGLQLVRLVGEHHRIPVQSPPGPGVAAAAVAGRSRLPPSAHMLFRITDNTTVPQKVAQLRANPAVAIAEPVYIYRVARAPNDPSFAEAYLTSGMWHLRKVFADVAWDRQTGSKNIGVCVVDTGSTKLHKDLAGNIAGGWNRAYNPTTRALPAFGTPEYYAWDDTSGHGTHTSGTIGAVGNNGLGVSGVAWNIALYICRAETPNEGLYFDAIYDCYSLCASTPGVKIVSASFGGASDAAIGRSYIDLLRSKGILFVAAAGNEGQNANSVPYYPASYSTSYDNVISVAASLPDDTLTSFSNYGSPIVQIAAPGSNIWSTSMSGGYETMSGTSMATPMVSGAAALLWSAKPTATYQEIKAALFNFADQVVSTNQVEKGRRLNVARALNGLLGLSAPAVPKYTTALKEDANVMYYLSIQFATYSLSWKSQSECKAGCLASPWCYYFVASDAQSYLDVGSGYGSCLWCDASCIVTSHVYSYGYLSGQKRSTLVQPPRIAQISTPRKQQRRPVRQPKLLRRFR</sequence>
<evidence type="ECO:0000256" key="3">
    <source>
        <dbReference type="ARBA" id="ARBA00022825"/>
    </source>
</evidence>
<feature type="region of interest" description="Disordered" evidence="5">
    <location>
        <begin position="42"/>
        <end position="76"/>
    </location>
</feature>
<feature type="compositionally biased region" description="Polar residues" evidence="5">
    <location>
        <begin position="61"/>
        <end position="76"/>
    </location>
</feature>
<dbReference type="PANTHER" id="PTHR35136:SF1">
    <property type="entry name" value="CYCLOEUCALENOL CYCLOISOMERASE"/>
    <property type="match status" value="1"/>
</dbReference>
<feature type="region of interest" description="Disordered" evidence="5">
    <location>
        <begin position="1121"/>
        <end position="1151"/>
    </location>
</feature>
<feature type="transmembrane region" description="Helical" evidence="6">
    <location>
        <begin position="1195"/>
        <end position="1215"/>
    </location>
</feature>
<dbReference type="GO" id="GO:0047793">
    <property type="term" value="F:cycloeucalenol cycloisomerase activity"/>
    <property type="evidence" value="ECO:0007669"/>
    <property type="project" value="InterPro"/>
</dbReference>
<evidence type="ECO:0000256" key="6">
    <source>
        <dbReference type="SAM" id="Phobius"/>
    </source>
</evidence>
<dbReference type="PROSITE" id="PS00138">
    <property type="entry name" value="SUBTILASE_SER"/>
    <property type="match status" value="1"/>
</dbReference>
<feature type="compositionally biased region" description="Gly residues" evidence="5">
    <location>
        <begin position="1137"/>
        <end position="1147"/>
    </location>
</feature>
<dbReference type="PANTHER" id="PTHR35136">
    <property type="entry name" value="CYCLOEUCALENOL CYCLOISOMERASE"/>
    <property type="match status" value="1"/>
</dbReference>
<feature type="active site" description="Charge relay system" evidence="4">
    <location>
        <position position="1589"/>
    </location>
</feature>
<keyword evidence="9" id="KW-1185">Reference proteome</keyword>
<accession>A0A2P6TF31</accession>
<feature type="transmembrane region" description="Helical" evidence="6">
    <location>
        <begin position="1377"/>
        <end position="1392"/>
    </location>
</feature>
<evidence type="ECO:0000313" key="9">
    <source>
        <dbReference type="Proteomes" id="UP000239899"/>
    </source>
</evidence>
<organism evidence="8 9">
    <name type="scientific">Chlorella sorokiniana</name>
    <name type="common">Freshwater green alga</name>
    <dbReference type="NCBI Taxonomy" id="3076"/>
    <lineage>
        <taxon>Eukaryota</taxon>
        <taxon>Viridiplantae</taxon>
        <taxon>Chlorophyta</taxon>
        <taxon>core chlorophytes</taxon>
        <taxon>Trebouxiophyceae</taxon>
        <taxon>Chlorellales</taxon>
        <taxon>Chlorellaceae</taxon>
        <taxon>Chlorella clade</taxon>
        <taxon>Chlorella</taxon>
    </lineage>
</organism>
<dbReference type="STRING" id="3076.A0A2P6TF31"/>
<protein>
    <submittedName>
        <fullName evidence="8">Cycloeucalenol cycloisomerase isoform A</fullName>
    </submittedName>
</protein>
<dbReference type="Pfam" id="PF00082">
    <property type="entry name" value="Peptidase_S8"/>
    <property type="match status" value="1"/>
</dbReference>
<evidence type="ECO:0000313" key="8">
    <source>
        <dbReference type="EMBL" id="PRW32579.1"/>
    </source>
</evidence>
<feature type="transmembrane region" description="Helical" evidence="6">
    <location>
        <begin position="1273"/>
        <end position="1293"/>
    </location>
</feature>
<feature type="active site" description="Charge relay system" evidence="4">
    <location>
        <position position="1798"/>
    </location>
</feature>
<evidence type="ECO:0000259" key="7">
    <source>
        <dbReference type="Pfam" id="PF00082"/>
    </source>
</evidence>
<dbReference type="Gene3D" id="3.40.50.200">
    <property type="entry name" value="Peptidase S8/S53 domain"/>
    <property type="match status" value="1"/>
</dbReference>
<feature type="region of interest" description="Disordered" evidence="5">
    <location>
        <begin position="300"/>
        <end position="319"/>
    </location>
</feature>
<evidence type="ECO:0000256" key="1">
    <source>
        <dbReference type="ARBA" id="ARBA00022670"/>
    </source>
</evidence>
<reference evidence="8 9" key="1">
    <citation type="journal article" date="2018" name="Plant J.">
        <title>Genome sequences of Chlorella sorokiniana UTEX 1602 and Micractinium conductrix SAG 241.80: implications to maltose excretion by a green alga.</title>
        <authorList>
            <person name="Arriola M.B."/>
            <person name="Velmurugan N."/>
            <person name="Zhang Y."/>
            <person name="Plunkett M.H."/>
            <person name="Hondzo H."/>
            <person name="Barney B.M."/>
        </authorList>
    </citation>
    <scope>NUCLEOTIDE SEQUENCE [LARGE SCALE GENOMIC DNA]</scope>
    <source>
        <strain evidence="9">UTEX 1602</strain>
    </source>
</reference>
<dbReference type="Proteomes" id="UP000239899">
    <property type="component" value="Unassembled WGS sequence"/>
</dbReference>
<dbReference type="CDD" id="cd07473">
    <property type="entry name" value="Peptidases_S8_Subtilisin_like"/>
    <property type="match status" value="1"/>
</dbReference>
<dbReference type="PROSITE" id="PS51892">
    <property type="entry name" value="SUBTILASE"/>
    <property type="match status" value="1"/>
</dbReference>
<proteinExistence type="inferred from homology"/>
<dbReference type="InterPro" id="IPR015500">
    <property type="entry name" value="Peptidase_S8_subtilisin-rel"/>
</dbReference>
<dbReference type="InterPro" id="IPR020532">
    <property type="entry name" value="Cycloeucalenol_cycloisomerase"/>
</dbReference>
<dbReference type="SUPFAM" id="SSF52743">
    <property type="entry name" value="Subtilisin-like"/>
    <property type="match status" value="1"/>
</dbReference>
<dbReference type="InterPro" id="IPR034204">
    <property type="entry name" value="PfSUB1-like_cat_dom"/>
</dbReference>
<comment type="similarity">
    <text evidence="4">Belongs to the peptidase S8 family.</text>
</comment>